<sequence>MRIQMVSQSGVVYGAVAMSASLFVFTYLQERDREMHNRERMVTTQNFFRAMESMELSSTEKIELRRFWRIIYKKLSRAAPTKEENGYLTGFLATTNFASVQDSHDLVEYCGPHFSVKVADIIKLAHEFKSIYPDVFPEKQVIKVARMAATLSHSTTWNGIVETTSSMIFSTSKRFQELAKDTSGEMRHVVHRTVQRYLERALDVVADRLKCNLKDPDMPSYLKTNIDIAVDRLMPDVKLEIFRKTQDLFVPEVTNLLTEDKMSIDTKDVRKASMYSRLRAKILYHLFPYDKSIWMSFKDTWWLIFTTIGLVPVVGQLWWLFLFIIKDKTDEHQLCQFIIGFKSAQFFTLGLLATATGVMAYIRCIISGSLEVCHERGPGLETWGVFFFILQIGLVWTAFFRLPYTIAFNEAIHMTQIPDPTHPESTQASQSLKHLPVDARRLSIPKSIADREPRSSILSHFRGKAYRDIFGNKLHLDRGGYLMKFCGYETICLAIISLLSCVILWYPFGIWQRRALFYWLRTTYGVMSFPFLIFKVPVLTTILLHTKRMGYNEYGETVCAVAASNRADPAATT</sequence>
<feature type="transmembrane region" description="Helical" evidence="1">
    <location>
        <begin position="485"/>
        <end position="506"/>
    </location>
</feature>
<proteinExistence type="predicted"/>
<feature type="transmembrane region" description="Helical" evidence="1">
    <location>
        <begin position="12"/>
        <end position="28"/>
    </location>
</feature>
<protein>
    <submittedName>
        <fullName evidence="2">Uncharacterized protein AlNc14C47G3799</fullName>
    </submittedName>
</protein>
<gene>
    <name evidence="2" type="primary">AlNc14C47G3799</name>
    <name evidence="2" type="ORF">ALNC14_044020</name>
</gene>
<feature type="transmembrane region" description="Helical" evidence="1">
    <location>
        <begin position="526"/>
        <end position="544"/>
    </location>
</feature>
<keyword evidence="1" id="KW-0812">Transmembrane</keyword>
<dbReference type="EMBL" id="FR824092">
    <property type="protein sequence ID" value="CCA18259.1"/>
    <property type="molecule type" value="Genomic_DNA"/>
</dbReference>
<feature type="transmembrane region" description="Helical" evidence="1">
    <location>
        <begin position="382"/>
        <end position="404"/>
    </location>
</feature>
<dbReference type="AlphaFoldDB" id="F0WAT7"/>
<dbReference type="PANTHER" id="PTHR40849">
    <property type="entry name" value="C2 CALCIUM-DEPENDENT MEMBRANE TARGETING"/>
    <property type="match status" value="1"/>
</dbReference>
<accession>F0WAT7</accession>
<feature type="transmembrane region" description="Helical" evidence="1">
    <location>
        <begin position="301"/>
        <end position="325"/>
    </location>
</feature>
<evidence type="ECO:0000256" key="1">
    <source>
        <dbReference type="SAM" id="Phobius"/>
    </source>
</evidence>
<reference evidence="2" key="2">
    <citation type="submission" date="2011-02" db="EMBL/GenBank/DDBJ databases">
        <authorList>
            <person name="MacLean D."/>
        </authorList>
    </citation>
    <scope>NUCLEOTIDE SEQUENCE</scope>
</reference>
<reference evidence="2" key="1">
    <citation type="journal article" date="2011" name="PLoS Biol.">
        <title>Gene gain and loss during evolution of obligate parasitism in the white rust pathogen of Arabidopsis thaliana.</title>
        <authorList>
            <person name="Kemen E."/>
            <person name="Gardiner A."/>
            <person name="Schultz-Larsen T."/>
            <person name="Kemen A.C."/>
            <person name="Balmuth A.L."/>
            <person name="Robert-Seilaniantz A."/>
            <person name="Bailey K."/>
            <person name="Holub E."/>
            <person name="Studholme D.J."/>
            <person name="Maclean D."/>
            <person name="Jones J.D."/>
        </authorList>
    </citation>
    <scope>NUCLEOTIDE SEQUENCE</scope>
</reference>
<dbReference type="HOGENOM" id="CLU_515353_0_0_1"/>
<keyword evidence="1" id="KW-0472">Membrane</keyword>
<dbReference type="PANTHER" id="PTHR40849:SF2">
    <property type="entry name" value="RGS DOMAIN-CONTAINING PROTEIN"/>
    <property type="match status" value="1"/>
</dbReference>
<organism evidence="2">
    <name type="scientific">Albugo laibachii Nc14</name>
    <dbReference type="NCBI Taxonomy" id="890382"/>
    <lineage>
        <taxon>Eukaryota</taxon>
        <taxon>Sar</taxon>
        <taxon>Stramenopiles</taxon>
        <taxon>Oomycota</taxon>
        <taxon>Peronosporomycetes</taxon>
        <taxon>Albuginales</taxon>
        <taxon>Albuginaceae</taxon>
        <taxon>Albugo</taxon>
    </lineage>
</organism>
<feature type="transmembrane region" description="Helical" evidence="1">
    <location>
        <begin position="346"/>
        <end position="370"/>
    </location>
</feature>
<name>F0WAT7_9STRA</name>
<evidence type="ECO:0000313" key="2">
    <source>
        <dbReference type="EMBL" id="CCA18259.1"/>
    </source>
</evidence>
<keyword evidence="1" id="KW-1133">Transmembrane helix</keyword>